<feature type="compositionally biased region" description="Basic and acidic residues" evidence="1">
    <location>
        <begin position="643"/>
        <end position="654"/>
    </location>
</feature>
<dbReference type="Pfam" id="PF04773">
    <property type="entry name" value="FecR"/>
    <property type="match status" value="1"/>
</dbReference>
<proteinExistence type="predicted"/>
<dbReference type="RefSeq" id="WP_345533135.1">
    <property type="nucleotide sequence ID" value="NZ_BAABLD010000008.1"/>
</dbReference>
<feature type="compositionally biased region" description="Basic and acidic residues" evidence="1">
    <location>
        <begin position="703"/>
        <end position="720"/>
    </location>
</feature>
<sequence length="720" mass="82109">MWHIARLARHFKHLLGIMLLGLAAGGALAADEENSPPERVARLNYLTGKASFSAAGTQDWVAASLNRPLTAGDRLWVEEGGRAELHVGATALRLAGSTAMEVIDLGDEDLAVKITQGSFTIRVRELEDDDAIEIATPNLSFSVRENGEYRFDVDADRNMTTVSVRRGGGTAYGSDASRQRMRLDAGQRLRVDGQDLFPLENGGVAPRDEFERWAAARDAREDAAESARYVSRSMTGYEDLDANGDWREVEGYGAVWTPRVRIANWAPYQYGRWEWIAPWGWTWIDDAPWGFAPFHYGRWAWLDSRWCWVPGPRVRRAVYAPALVAFVGSSHSNVRVGVSLSIGLPGVAWFALGPNEPYQPAYTRNRRYVERVNVHVSVRGDRPVQYVNQRVPHAVAVMPAEDFARGRPHRADDRRWGQHDFSRMPVAQGRPVDAPREEWRRSPERVTVAPPSRVFEPPVVRPMRDAAARREDRNDRDSRRDERRDDRRDGRPDARAPERAEPRFEQRVEQRDNPVMRDMRRQRDVDAGNRPARDAMPDNRERNAPVFGGRRDGNATPPQSGEDRVPRMRQPEIVPNDDSAQRERERAERERERDQNRERDRDRDRERDRERDFRRQRDGNAGEVRAPATAPIAPPAAPAMPERTPEKPQFERRLPSIATPTPPVEDRVPRMQQPQIRNDPVPAPAARPAPQEPPRQEGGMRPMRNDNERRPDRPEGGRGR</sequence>
<evidence type="ECO:0000259" key="3">
    <source>
        <dbReference type="Pfam" id="PF04773"/>
    </source>
</evidence>
<keyword evidence="5" id="KW-1185">Reference proteome</keyword>
<evidence type="ECO:0000313" key="4">
    <source>
        <dbReference type="EMBL" id="GAA5166342.1"/>
    </source>
</evidence>
<dbReference type="PANTHER" id="PTHR38731:SF3">
    <property type="entry name" value="BLL6125 PROTEIN"/>
    <property type="match status" value="1"/>
</dbReference>
<feature type="compositionally biased region" description="Basic and acidic residues" evidence="1">
    <location>
        <begin position="405"/>
        <end position="422"/>
    </location>
</feature>
<dbReference type="EMBL" id="BAABLD010000008">
    <property type="protein sequence ID" value="GAA5166342.1"/>
    <property type="molecule type" value="Genomic_DNA"/>
</dbReference>
<feature type="compositionally biased region" description="Basic and acidic residues" evidence="1">
    <location>
        <begin position="579"/>
        <end position="620"/>
    </location>
</feature>
<comment type="caution">
    <text evidence="4">The sequence shown here is derived from an EMBL/GenBank/DDBJ whole genome shotgun (WGS) entry which is preliminary data.</text>
</comment>
<accession>A0ABP9QRJ1</accession>
<feature type="chain" id="PRO_5046535372" description="FecR protein domain-containing protein" evidence="2">
    <location>
        <begin position="30"/>
        <end position="720"/>
    </location>
</feature>
<evidence type="ECO:0000313" key="5">
    <source>
        <dbReference type="Proteomes" id="UP001500547"/>
    </source>
</evidence>
<feature type="domain" description="FecR protein" evidence="3">
    <location>
        <begin position="73"/>
        <end position="167"/>
    </location>
</feature>
<dbReference type="InterPro" id="IPR006860">
    <property type="entry name" value="FecR"/>
</dbReference>
<dbReference type="Proteomes" id="UP001500547">
    <property type="component" value="Unassembled WGS sequence"/>
</dbReference>
<feature type="compositionally biased region" description="Pro residues" evidence="1">
    <location>
        <begin position="681"/>
        <end position="693"/>
    </location>
</feature>
<feature type="compositionally biased region" description="Basic and acidic residues" evidence="1">
    <location>
        <begin position="433"/>
        <end position="444"/>
    </location>
</feature>
<evidence type="ECO:0000256" key="2">
    <source>
        <dbReference type="SAM" id="SignalP"/>
    </source>
</evidence>
<evidence type="ECO:0000256" key="1">
    <source>
        <dbReference type="SAM" id="MobiDB-lite"/>
    </source>
</evidence>
<organism evidence="4 5">
    <name type="scientific">Viridibacterium curvum</name>
    <dbReference type="NCBI Taxonomy" id="1101404"/>
    <lineage>
        <taxon>Bacteria</taxon>
        <taxon>Pseudomonadati</taxon>
        <taxon>Pseudomonadota</taxon>
        <taxon>Betaproteobacteria</taxon>
        <taxon>Rhodocyclales</taxon>
        <taxon>Rhodocyclaceae</taxon>
        <taxon>Viridibacterium</taxon>
    </lineage>
</organism>
<feature type="compositionally biased region" description="Basic and acidic residues" evidence="1">
    <location>
        <begin position="462"/>
        <end position="553"/>
    </location>
</feature>
<feature type="compositionally biased region" description="Basic and acidic residues" evidence="1">
    <location>
        <begin position="561"/>
        <end position="570"/>
    </location>
</feature>
<dbReference type="Pfam" id="PF20245">
    <property type="entry name" value="DUF6600"/>
    <property type="match status" value="1"/>
</dbReference>
<reference evidence="5" key="1">
    <citation type="journal article" date="2019" name="Int. J. Syst. Evol. Microbiol.">
        <title>The Global Catalogue of Microorganisms (GCM) 10K type strain sequencing project: providing services to taxonomists for standard genome sequencing and annotation.</title>
        <authorList>
            <consortium name="The Broad Institute Genomics Platform"/>
            <consortium name="The Broad Institute Genome Sequencing Center for Infectious Disease"/>
            <person name="Wu L."/>
            <person name="Ma J."/>
        </authorList>
    </citation>
    <scope>NUCLEOTIDE SEQUENCE [LARGE SCALE GENOMIC DNA]</scope>
    <source>
        <strain evidence="5">JCM 18715</strain>
    </source>
</reference>
<name>A0ABP9QRJ1_9RHOO</name>
<feature type="signal peptide" evidence="2">
    <location>
        <begin position="1"/>
        <end position="29"/>
    </location>
</feature>
<gene>
    <name evidence="4" type="ORF">GCM10025770_23330</name>
</gene>
<feature type="region of interest" description="Disordered" evidence="1">
    <location>
        <begin position="405"/>
        <end position="720"/>
    </location>
</feature>
<dbReference type="InterPro" id="IPR046535">
    <property type="entry name" value="DUF6600"/>
</dbReference>
<protein>
    <recommendedName>
        <fullName evidence="3">FecR protein domain-containing protein</fullName>
    </recommendedName>
</protein>
<dbReference type="PANTHER" id="PTHR38731">
    <property type="entry name" value="LIPL45-RELATED LIPOPROTEIN-RELATED"/>
    <property type="match status" value="1"/>
</dbReference>
<keyword evidence="2" id="KW-0732">Signal</keyword>